<dbReference type="GO" id="GO:0006508">
    <property type="term" value="P:proteolysis"/>
    <property type="evidence" value="ECO:0007669"/>
    <property type="project" value="InterPro"/>
</dbReference>
<dbReference type="PROSITE" id="PS51365">
    <property type="entry name" value="RENAL_DIPEPTIDASE_2"/>
    <property type="match status" value="1"/>
</dbReference>
<reference evidence="1 2" key="1">
    <citation type="submission" date="2014-12" db="EMBL/GenBank/DDBJ databases">
        <title>Genome assembly of Enhygromyxa salina DSM 15201.</title>
        <authorList>
            <person name="Sharma G."/>
            <person name="Subramanian S."/>
        </authorList>
    </citation>
    <scope>NUCLEOTIDE SEQUENCE [LARGE SCALE GENOMIC DNA]</scope>
    <source>
        <strain evidence="1 2">DSM 15201</strain>
    </source>
</reference>
<dbReference type="PANTHER" id="PTHR10443">
    <property type="entry name" value="MICROSOMAL DIPEPTIDASE"/>
    <property type="match status" value="1"/>
</dbReference>
<dbReference type="InterPro" id="IPR032466">
    <property type="entry name" value="Metal_Hydrolase"/>
</dbReference>
<accession>A0A0C2A772</accession>
<dbReference type="Gene3D" id="3.20.20.140">
    <property type="entry name" value="Metal-dependent hydrolases"/>
    <property type="match status" value="1"/>
</dbReference>
<proteinExistence type="predicted"/>
<dbReference type="Proteomes" id="UP000031599">
    <property type="component" value="Unassembled WGS sequence"/>
</dbReference>
<dbReference type="Pfam" id="PF01244">
    <property type="entry name" value="Peptidase_M19"/>
    <property type="match status" value="1"/>
</dbReference>
<dbReference type="EMBL" id="JMCC02000003">
    <property type="protein sequence ID" value="KIG19278.1"/>
    <property type="molecule type" value="Genomic_DNA"/>
</dbReference>
<dbReference type="GO" id="GO:0070573">
    <property type="term" value="F:metallodipeptidase activity"/>
    <property type="evidence" value="ECO:0007669"/>
    <property type="project" value="InterPro"/>
</dbReference>
<name>A0A0C2A772_9BACT</name>
<evidence type="ECO:0000313" key="1">
    <source>
        <dbReference type="EMBL" id="KIG19278.1"/>
    </source>
</evidence>
<dbReference type="InterPro" id="IPR008257">
    <property type="entry name" value="Pept_M19"/>
</dbReference>
<organism evidence="1 2">
    <name type="scientific">Enhygromyxa salina</name>
    <dbReference type="NCBI Taxonomy" id="215803"/>
    <lineage>
        <taxon>Bacteria</taxon>
        <taxon>Pseudomonadati</taxon>
        <taxon>Myxococcota</taxon>
        <taxon>Polyangia</taxon>
        <taxon>Nannocystales</taxon>
        <taxon>Nannocystaceae</taxon>
        <taxon>Enhygromyxa</taxon>
    </lineage>
</organism>
<dbReference type="PANTHER" id="PTHR10443:SF12">
    <property type="entry name" value="DIPEPTIDASE"/>
    <property type="match status" value="1"/>
</dbReference>
<gene>
    <name evidence="1" type="ORF">DB30_03834</name>
</gene>
<protein>
    <submittedName>
        <fullName evidence="1">Peptidase, M19 family protein</fullName>
    </submittedName>
</protein>
<dbReference type="SUPFAM" id="SSF51556">
    <property type="entry name" value="Metallo-dependent hydrolases"/>
    <property type="match status" value="1"/>
</dbReference>
<comment type="caution">
    <text evidence="1">The sequence shown here is derived from an EMBL/GenBank/DDBJ whole genome shotgun (WGS) entry which is preliminary data.</text>
</comment>
<dbReference type="AlphaFoldDB" id="A0A0C2A772"/>
<sequence length="392" mass="43586">MHIPWRIFGKGLRDRAPRRSYRHQFRQTVFAPYLEQSGVRLFLAAAMAAERARSPAHARKLILRQFAYVEAFVAAHSDRYAIGRSPEQVRALLRDTDKIVILHSIEGGHLLLNNPEDAAFWAEQGVVLMTLIHLRDDELGSAGILPGAIGPIVNRRGAKRRRYGERRGLTFRGKQAIVELDAAGILVDLSHMTQTSIDDALEVTGANGIAPVITHGKLAAIRDTELAQRDDQVIELYRQGGMFSLGLAGAKLDPIHPADPSRAIPADVCRGTLEMFRAHHEAVVALLGAHTEELFGTTGPLTPAQRARLAVGWSSDWNGWLSHSKPVYGAGRCRRRADLPDGLPALDIDTRGLAHPGMLPQHWERLRRDGMDLEPMQRSAERFLQLWEQARD</sequence>
<evidence type="ECO:0000313" key="2">
    <source>
        <dbReference type="Proteomes" id="UP000031599"/>
    </source>
</evidence>